<proteinExistence type="predicted"/>
<keyword evidence="1" id="KW-0812">Transmembrane</keyword>
<dbReference type="STRING" id="234267.Acid_4971"/>
<dbReference type="AlphaFoldDB" id="Q01WN7"/>
<dbReference type="InParanoid" id="Q01WN7"/>
<dbReference type="HOGENOM" id="CLU_068050_5_0_0"/>
<keyword evidence="1" id="KW-1133">Transmembrane helix</keyword>
<evidence type="ECO:0000256" key="1">
    <source>
        <dbReference type="SAM" id="Phobius"/>
    </source>
</evidence>
<dbReference type="KEGG" id="sus:Acid_4971"/>
<feature type="transmembrane region" description="Helical" evidence="1">
    <location>
        <begin position="12"/>
        <end position="31"/>
    </location>
</feature>
<gene>
    <name evidence="2" type="ordered locus">Acid_4971</name>
</gene>
<dbReference type="EMBL" id="CP000473">
    <property type="protein sequence ID" value="ABJ85928.1"/>
    <property type="molecule type" value="Genomic_DNA"/>
</dbReference>
<reference evidence="2" key="1">
    <citation type="submission" date="2006-10" db="EMBL/GenBank/DDBJ databases">
        <title>Complete sequence of Solibacter usitatus Ellin6076.</title>
        <authorList>
            <consortium name="US DOE Joint Genome Institute"/>
            <person name="Copeland A."/>
            <person name="Lucas S."/>
            <person name="Lapidus A."/>
            <person name="Barry K."/>
            <person name="Detter J.C."/>
            <person name="Glavina del Rio T."/>
            <person name="Hammon N."/>
            <person name="Israni S."/>
            <person name="Dalin E."/>
            <person name="Tice H."/>
            <person name="Pitluck S."/>
            <person name="Thompson L.S."/>
            <person name="Brettin T."/>
            <person name="Bruce D."/>
            <person name="Han C."/>
            <person name="Tapia R."/>
            <person name="Gilna P."/>
            <person name="Schmutz J."/>
            <person name="Larimer F."/>
            <person name="Land M."/>
            <person name="Hauser L."/>
            <person name="Kyrpides N."/>
            <person name="Mikhailova N."/>
            <person name="Janssen P.H."/>
            <person name="Kuske C.R."/>
            <person name="Richardson P."/>
        </authorList>
    </citation>
    <scope>NUCLEOTIDE SEQUENCE</scope>
    <source>
        <strain evidence="2">Ellin6076</strain>
    </source>
</reference>
<sequence length="203" mass="21927">MVKQFRQSIMQALGAGVLFVLPVYLAILLLLKAAKSVGGVVKPLTRLLPEWVPAENLLSFLLVLVVCLLVGMALRTSIGRAGRTRIENSLLQKIPGYGVIRSMTRQMAGDSLESAWRPALAEIEEALVPAFIVEELEDGRFTVFVPSVPTPLAGAIYILTAARVHPVDVPFTQALKVITRWGSGSGELIAAMQESRVPSLGLK</sequence>
<name>Q01WN7_SOLUE</name>
<dbReference type="eggNOG" id="COG2928">
    <property type="taxonomic scope" value="Bacteria"/>
</dbReference>
<evidence type="ECO:0000313" key="2">
    <source>
        <dbReference type="EMBL" id="ABJ85928.1"/>
    </source>
</evidence>
<protein>
    <recommendedName>
        <fullName evidence="3">DUF502 domain-containing protein</fullName>
    </recommendedName>
</protein>
<feature type="transmembrane region" description="Helical" evidence="1">
    <location>
        <begin position="51"/>
        <end position="74"/>
    </location>
</feature>
<organism evidence="2">
    <name type="scientific">Solibacter usitatus (strain Ellin6076)</name>
    <dbReference type="NCBI Taxonomy" id="234267"/>
    <lineage>
        <taxon>Bacteria</taxon>
        <taxon>Pseudomonadati</taxon>
        <taxon>Acidobacteriota</taxon>
        <taxon>Terriglobia</taxon>
        <taxon>Bryobacterales</taxon>
        <taxon>Solibacteraceae</taxon>
        <taxon>Candidatus Solibacter</taxon>
    </lineage>
</organism>
<evidence type="ECO:0008006" key="3">
    <source>
        <dbReference type="Google" id="ProtNLM"/>
    </source>
</evidence>
<accession>Q01WN7</accession>
<keyword evidence="1" id="KW-0472">Membrane</keyword>